<protein>
    <submittedName>
        <fullName evidence="3">Putative mitochondrial transcription termination factor</fullName>
    </submittedName>
</protein>
<evidence type="ECO:0000256" key="2">
    <source>
        <dbReference type="ARBA" id="ARBA00022946"/>
    </source>
</evidence>
<name>A0A1L8E036_9DIPT</name>
<dbReference type="GO" id="GO:0006393">
    <property type="term" value="P:termination of mitochondrial transcription"/>
    <property type="evidence" value="ECO:0007669"/>
    <property type="project" value="TreeGrafter"/>
</dbReference>
<dbReference type="AlphaFoldDB" id="A0A1L8E036"/>
<reference evidence="3" key="1">
    <citation type="submission" date="2016-12" db="EMBL/GenBank/DDBJ databases">
        <title>An insight into the sialome and mialome of the sand fly, Nyssomyia neivai.</title>
        <authorList>
            <person name="Sebastian V."/>
            <person name="Goulart T.M."/>
            <person name="Oliveira W."/>
            <person name="Calvo E."/>
            <person name="Oliveira L.F."/>
            <person name="Pinto M.C."/>
            <person name="Rosselino A.M."/>
            <person name="Ribeiro J.M."/>
        </authorList>
    </citation>
    <scope>NUCLEOTIDE SEQUENCE</scope>
</reference>
<proteinExistence type="inferred from homology"/>
<sequence length="350" mass="41269">MSRTLRIIAQKNIKQLYIQSRTQFTQEQVMKLLRSSRELRKLEHNQIGESLELLSSWKLDPSFILENPWLLVHSKDMLKEKLVPLKEMEPTKLQDFIPLMKMPSLVLRKMAIKYKTESAKVPGKHRVYYFSKRLDMDPSIISKYLAKRQFIFFIPFTMIHENLSLMLKNKVAPISILRDLWVFRYKTEAIKYRFNYVNDKIVPEKPMPWMVRCPTGILNNSLQISIDHQNILGSNESTVEYLAERLQCDPETMRYITSRHPAVLRVRMTKIKAILDFFILEEGFPPHDILQVPQILRYSLDTIRMRVNKLKSYGCVPSSLTILCKSQQEFEKFANNWLATREKLGLTNKG</sequence>
<dbReference type="Pfam" id="PF02536">
    <property type="entry name" value="mTERF"/>
    <property type="match status" value="1"/>
</dbReference>
<accession>A0A1L8E036</accession>
<dbReference type="GO" id="GO:0003676">
    <property type="term" value="F:nucleic acid binding"/>
    <property type="evidence" value="ECO:0007669"/>
    <property type="project" value="InterPro"/>
</dbReference>
<dbReference type="EMBL" id="GFDF01001966">
    <property type="protein sequence ID" value="JAV12118.1"/>
    <property type="molecule type" value="Transcribed_RNA"/>
</dbReference>
<dbReference type="Gene3D" id="1.25.70.10">
    <property type="entry name" value="Transcription termination factor 3, mitochondrial"/>
    <property type="match status" value="1"/>
</dbReference>
<dbReference type="SMART" id="SM00733">
    <property type="entry name" value="Mterf"/>
    <property type="match status" value="3"/>
</dbReference>
<dbReference type="PANTHER" id="PTHR15437:SF6">
    <property type="entry name" value="TRANSCRIPTION TERMINATION FACTOR, MITOCHONDRIAL"/>
    <property type="match status" value="1"/>
</dbReference>
<dbReference type="PANTHER" id="PTHR15437">
    <property type="entry name" value="TRANSCRIPTION TERMINATION FACTOR, MITOCHONDRIAL"/>
    <property type="match status" value="1"/>
</dbReference>
<evidence type="ECO:0000313" key="3">
    <source>
        <dbReference type="EMBL" id="JAV12118.1"/>
    </source>
</evidence>
<dbReference type="GO" id="GO:0005759">
    <property type="term" value="C:mitochondrial matrix"/>
    <property type="evidence" value="ECO:0007669"/>
    <property type="project" value="TreeGrafter"/>
</dbReference>
<dbReference type="InterPro" id="IPR003690">
    <property type="entry name" value="MTERF"/>
</dbReference>
<organism evidence="3">
    <name type="scientific">Nyssomyia neivai</name>
    <dbReference type="NCBI Taxonomy" id="330878"/>
    <lineage>
        <taxon>Eukaryota</taxon>
        <taxon>Metazoa</taxon>
        <taxon>Ecdysozoa</taxon>
        <taxon>Arthropoda</taxon>
        <taxon>Hexapoda</taxon>
        <taxon>Insecta</taxon>
        <taxon>Pterygota</taxon>
        <taxon>Neoptera</taxon>
        <taxon>Endopterygota</taxon>
        <taxon>Diptera</taxon>
        <taxon>Nematocera</taxon>
        <taxon>Psychodoidea</taxon>
        <taxon>Psychodidae</taxon>
        <taxon>Nyssomyia</taxon>
    </lineage>
</organism>
<comment type="similarity">
    <text evidence="1">Belongs to the mTERF family.</text>
</comment>
<dbReference type="InterPro" id="IPR038538">
    <property type="entry name" value="MTERF_sf"/>
</dbReference>
<keyword evidence="2" id="KW-0809">Transit peptide</keyword>
<evidence type="ECO:0000256" key="1">
    <source>
        <dbReference type="ARBA" id="ARBA00007692"/>
    </source>
</evidence>